<name>A0A3G8M055_9HYPH</name>
<sequence>MQKTILVALLCALSGATPALAVNTWAGNTADDMAVEQDACAPDAYRFCGGNTVFIFEMENCLKRYMPYLSRSCRKQLSPTDFRKYHGEEPDFFGF</sequence>
<accession>A0A3G8M055</accession>
<gene>
    <name evidence="2" type="ORF">EHO51_00340</name>
</gene>
<keyword evidence="1" id="KW-0732">Signal</keyword>
<feature type="signal peptide" evidence="1">
    <location>
        <begin position="1"/>
        <end position="21"/>
    </location>
</feature>
<dbReference type="Proteomes" id="UP000273982">
    <property type="component" value="Chromosome"/>
</dbReference>
<evidence type="ECO:0000256" key="1">
    <source>
        <dbReference type="SAM" id="SignalP"/>
    </source>
</evidence>
<dbReference type="RefSeq" id="WP_124737221.1">
    <property type="nucleotide sequence ID" value="NZ_CP034086.1"/>
</dbReference>
<feature type="chain" id="PRO_5018327792" description="DUF3551 domain-containing protein" evidence="1">
    <location>
        <begin position="22"/>
        <end position="95"/>
    </location>
</feature>
<reference evidence="2 3" key="1">
    <citation type="submission" date="2018-11" db="EMBL/GenBank/DDBJ databases">
        <title>Genome squencing of methanotrophic bacteria isolated from alkaline groundwater in Korea.</title>
        <authorList>
            <person name="Nguyen L.N."/>
        </authorList>
    </citation>
    <scope>NUCLEOTIDE SEQUENCE [LARGE SCALE GENOMIC DNA]</scope>
    <source>
        <strain evidence="2 3">GW6</strain>
    </source>
</reference>
<evidence type="ECO:0000313" key="3">
    <source>
        <dbReference type="Proteomes" id="UP000273982"/>
    </source>
</evidence>
<dbReference type="KEGG" id="mros:EHO51_00340"/>
<protein>
    <recommendedName>
        <fullName evidence="4">DUF3551 domain-containing protein</fullName>
    </recommendedName>
</protein>
<organism evidence="2 3">
    <name type="scientific">Methylocystis rosea</name>
    <dbReference type="NCBI Taxonomy" id="173366"/>
    <lineage>
        <taxon>Bacteria</taxon>
        <taxon>Pseudomonadati</taxon>
        <taxon>Pseudomonadota</taxon>
        <taxon>Alphaproteobacteria</taxon>
        <taxon>Hyphomicrobiales</taxon>
        <taxon>Methylocystaceae</taxon>
        <taxon>Methylocystis</taxon>
    </lineage>
</organism>
<evidence type="ECO:0000313" key="2">
    <source>
        <dbReference type="EMBL" id="AZG75319.1"/>
    </source>
</evidence>
<dbReference type="AlphaFoldDB" id="A0A3G8M055"/>
<evidence type="ECO:0008006" key="4">
    <source>
        <dbReference type="Google" id="ProtNLM"/>
    </source>
</evidence>
<dbReference type="EMBL" id="CP034086">
    <property type="protein sequence ID" value="AZG75319.1"/>
    <property type="molecule type" value="Genomic_DNA"/>
</dbReference>
<proteinExistence type="predicted"/>